<feature type="domain" description="CRAL-TRIO" evidence="1">
    <location>
        <begin position="54"/>
        <end position="264"/>
    </location>
</feature>
<dbReference type="Pfam" id="PF00650">
    <property type="entry name" value="CRAL_TRIO"/>
    <property type="match status" value="1"/>
</dbReference>
<protein>
    <recommendedName>
        <fullName evidence="1">CRAL-TRIO domain-containing protein</fullName>
    </recommendedName>
</protein>
<dbReference type="SUPFAM" id="SSF52087">
    <property type="entry name" value="CRAL/TRIO domain"/>
    <property type="match status" value="1"/>
</dbReference>
<dbReference type="InterPro" id="IPR001251">
    <property type="entry name" value="CRAL-TRIO_dom"/>
</dbReference>
<dbReference type="PANTHER" id="PTHR10174:SF216">
    <property type="entry name" value="CRAL-TRIO DOMAIN-CONTAINING PROTEIN-RELATED"/>
    <property type="match status" value="1"/>
</dbReference>
<evidence type="ECO:0000313" key="3">
    <source>
        <dbReference type="Proteomes" id="UP000075880"/>
    </source>
</evidence>
<evidence type="ECO:0000259" key="1">
    <source>
        <dbReference type="PROSITE" id="PS50191"/>
    </source>
</evidence>
<dbReference type="AlphaFoldDB" id="A0AAG5D0P2"/>
<dbReference type="Proteomes" id="UP000075880">
    <property type="component" value="Unassembled WGS sequence"/>
</dbReference>
<accession>A0AAG5D0P2</accession>
<proteinExistence type="predicted"/>
<dbReference type="CDD" id="cd00170">
    <property type="entry name" value="SEC14"/>
    <property type="match status" value="1"/>
</dbReference>
<reference evidence="2" key="1">
    <citation type="submission" date="2024-04" db="UniProtKB">
        <authorList>
            <consortium name="EnsemblMetazoa"/>
        </authorList>
    </citation>
    <scope>IDENTIFICATION</scope>
    <source>
        <strain evidence="2">EBRO</strain>
    </source>
</reference>
<dbReference type="SMART" id="SM00516">
    <property type="entry name" value="SEC14"/>
    <property type="match status" value="1"/>
</dbReference>
<dbReference type="Gene3D" id="1.20.5.1200">
    <property type="entry name" value="Alpha-tocopherol transfer"/>
    <property type="match status" value="1"/>
</dbReference>
<dbReference type="Gene3D" id="1.10.8.20">
    <property type="entry name" value="N-terminal domain of phosphatidylinositol transfer protein sec14p"/>
    <property type="match status" value="1"/>
</dbReference>
<dbReference type="SUPFAM" id="SSF46938">
    <property type="entry name" value="CRAL/TRIO N-terminal domain"/>
    <property type="match status" value="1"/>
</dbReference>
<dbReference type="InterPro" id="IPR036865">
    <property type="entry name" value="CRAL-TRIO_dom_sf"/>
</dbReference>
<keyword evidence="3" id="KW-1185">Reference proteome</keyword>
<evidence type="ECO:0000313" key="2">
    <source>
        <dbReference type="EnsemblMetazoa" id="ENSAATROPP004792"/>
    </source>
</evidence>
<organism evidence="2 3">
    <name type="scientific">Anopheles atroparvus</name>
    <name type="common">European mosquito</name>
    <dbReference type="NCBI Taxonomy" id="41427"/>
    <lineage>
        <taxon>Eukaryota</taxon>
        <taxon>Metazoa</taxon>
        <taxon>Ecdysozoa</taxon>
        <taxon>Arthropoda</taxon>
        <taxon>Hexapoda</taxon>
        <taxon>Insecta</taxon>
        <taxon>Pterygota</taxon>
        <taxon>Neoptera</taxon>
        <taxon>Endopterygota</taxon>
        <taxon>Diptera</taxon>
        <taxon>Nematocera</taxon>
        <taxon>Culicoidea</taxon>
        <taxon>Culicidae</taxon>
        <taxon>Anophelinae</taxon>
        <taxon>Anopheles</taxon>
    </lineage>
</organism>
<dbReference type="PRINTS" id="PR00180">
    <property type="entry name" value="CRETINALDHBP"/>
</dbReference>
<dbReference type="EnsemblMetazoa" id="ENSAATROPT005098">
    <property type="protein sequence ID" value="ENSAATROPP004792"/>
    <property type="gene ID" value="ENSAATROPG004066"/>
</dbReference>
<sequence>MILLAKMVTIRPVCSKLKEVAKRELNEDESQIQSHLKVIRSWLAECDLQCDKIEDQFLIAFLRGCKFSLEKVKKKILLFYQIRFQLPQVIQNRDPLDPKLLKVIRMGVAVPLPRTTKATDPKLFIIRVGNFDLTECTFADTMKVGTMINDILMREDDQMVICGMILIIDLKGVSAGHLMQFEMGLLRKIAIMNQDASPLRMQGIHILNPPAGAQAVLNIFNGLLSEKNQHKRIFIHGRELETLHQHFPPELLPEEYGGTLESIDNIVKQWQNRLIENRLYLLEMASMSSNKTISPPAMPLLNESFIGSFGTEGSFRKLDFD</sequence>
<dbReference type="InterPro" id="IPR036273">
    <property type="entry name" value="CRAL/TRIO_N_dom_sf"/>
</dbReference>
<dbReference type="Gene3D" id="3.40.525.10">
    <property type="entry name" value="CRAL-TRIO lipid binding domain"/>
    <property type="match status" value="1"/>
</dbReference>
<dbReference type="GO" id="GO:1902936">
    <property type="term" value="F:phosphatidylinositol bisphosphate binding"/>
    <property type="evidence" value="ECO:0007669"/>
    <property type="project" value="TreeGrafter"/>
</dbReference>
<name>A0AAG5D0P2_ANOAO</name>
<dbReference type="GO" id="GO:0016020">
    <property type="term" value="C:membrane"/>
    <property type="evidence" value="ECO:0007669"/>
    <property type="project" value="TreeGrafter"/>
</dbReference>
<dbReference type="PROSITE" id="PS50191">
    <property type="entry name" value="CRAL_TRIO"/>
    <property type="match status" value="1"/>
</dbReference>
<dbReference type="PANTHER" id="PTHR10174">
    <property type="entry name" value="ALPHA-TOCOPHEROL TRANSFER PROTEIN-RELATED"/>
    <property type="match status" value="1"/>
</dbReference>